<protein>
    <submittedName>
        <fullName evidence="3">Conserved protein YafD, endonuclease/exonuclease/phosphatase (EEP) superfamily</fullName>
    </submittedName>
</protein>
<keyword evidence="1" id="KW-0812">Transmembrane</keyword>
<feature type="transmembrane region" description="Helical" evidence="1">
    <location>
        <begin position="53"/>
        <end position="75"/>
    </location>
</feature>
<feature type="transmembrane region" description="Helical" evidence="1">
    <location>
        <begin position="82"/>
        <end position="100"/>
    </location>
</feature>
<comment type="caution">
    <text evidence="3">The sequence shown here is derived from an EMBL/GenBank/DDBJ whole genome shotgun (WGS) entry which is preliminary data.</text>
</comment>
<name>A0AAE3KHP8_9PSEU</name>
<proteinExistence type="predicted"/>
<keyword evidence="3" id="KW-0255">Endonuclease</keyword>
<dbReference type="InterPro" id="IPR036691">
    <property type="entry name" value="Endo/exonu/phosph_ase_sf"/>
</dbReference>
<evidence type="ECO:0000259" key="2">
    <source>
        <dbReference type="Pfam" id="PF03372"/>
    </source>
</evidence>
<evidence type="ECO:0000256" key="1">
    <source>
        <dbReference type="SAM" id="Phobius"/>
    </source>
</evidence>
<reference evidence="3" key="1">
    <citation type="submission" date="2022-06" db="EMBL/GenBank/DDBJ databases">
        <title>Genomic Encyclopedia of Archaeal and Bacterial Type Strains, Phase II (KMG-II): from individual species to whole genera.</title>
        <authorList>
            <person name="Goeker M."/>
        </authorList>
    </citation>
    <scope>NUCLEOTIDE SEQUENCE</scope>
    <source>
        <strain evidence="3">DSM 43935</strain>
    </source>
</reference>
<keyword evidence="4" id="KW-1185">Reference proteome</keyword>
<dbReference type="Gene3D" id="3.60.10.10">
    <property type="entry name" value="Endonuclease/exonuclease/phosphatase"/>
    <property type="match status" value="1"/>
</dbReference>
<sequence length="333" mass="34934">MTDVDTRAVVEASATPRRARRGRLVVLVLCGLVLAGSAPLVLIRLVGLDTGTVLAMPITGLPHAAVATAVVLLVLVVLRARALALAAVLLVATHLVWLTPRFVADGTDVPAGAPRLRVATANTHRGQVDPAALVELVRANQVDVLALEELTAEGVRALDAAGLRDLMPHRELHPEIDSSIYSRLPLSRGGLLDRPTTWPQTTATVTVAGRAVRLVAVHTYFPAGDPQRWTGDMTALRDEASAAGSDLVVLGDFNATLDHAPMRSLLAAGLVDTHAELGRGWAPTWPVSGSPLPPLIQIDHVLHGRGLAGVSASEHTLPGTDHRAVIAELALLG</sequence>
<keyword evidence="3" id="KW-0378">Hydrolase</keyword>
<accession>A0AAE3KHP8</accession>
<dbReference type="InterPro" id="IPR005135">
    <property type="entry name" value="Endo/exonuclease/phosphatase"/>
</dbReference>
<feature type="domain" description="Endonuclease/exonuclease/phosphatase" evidence="2">
    <location>
        <begin position="119"/>
        <end position="322"/>
    </location>
</feature>
<feature type="transmembrane region" description="Helical" evidence="1">
    <location>
        <begin position="24"/>
        <end position="47"/>
    </location>
</feature>
<keyword evidence="1" id="KW-0472">Membrane</keyword>
<dbReference type="RefSeq" id="WP_253774635.1">
    <property type="nucleotide sequence ID" value="NZ_JAMTCK010000010.1"/>
</dbReference>
<dbReference type="Proteomes" id="UP001206128">
    <property type="component" value="Unassembled WGS sequence"/>
</dbReference>
<keyword evidence="1" id="KW-1133">Transmembrane helix</keyword>
<dbReference type="EMBL" id="JAMTCK010000010">
    <property type="protein sequence ID" value="MCP2167600.1"/>
    <property type="molecule type" value="Genomic_DNA"/>
</dbReference>
<organism evidence="3 4">
    <name type="scientific">Goodfellowiella coeruleoviolacea</name>
    <dbReference type="NCBI Taxonomy" id="334858"/>
    <lineage>
        <taxon>Bacteria</taxon>
        <taxon>Bacillati</taxon>
        <taxon>Actinomycetota</taxon>
        <taxon>Actinomycetes</taxon>
        <taxon>Pseudonocardiales</taxon>
        <taxon>Pseudonocardiaceae</taxon>
        <taxon>Goodfellowiella</taxon>
    </lineage>
</organism>
<keyword evidence="3" id="KW-0540">Nuclease</keyword>
<dbReference type="Pfam" id="PF03372">
    <property type="entry name" value="Exo_endo_phos"/>
    <property type="match status" value="1"/>
</dbReference>
<evidence type="ECO:0000313" key="3">
    <source>
        <dbReference type="EMBL" id="MCP2167600.1"/>
    </source>
</evidence>
<dbReference type="GO" id="GO:0004519">
    <property type="term" value="F:endonuclease activity"/>
    <property type="evidence" value="ECO:0007669"/>
    <property type="project" value="UniProtKB-KW"/>
</dbReference>
<dbReference type="AlphaFoldDB" id="A0AAE3KHP8"/>
<dbReference type="SUPFAM" id="SSF56219">
    <property type="entry name" value="DNase I-like"/>
    <property type="match status" value="1"/>
</dbReference>
<gene>
    <name evidence="3" type="ORF">LX83_004473</name>
</gene>
<evidence type="ECO:0000313" key="4">
    <source>
        <dbReference type="Proteomes" id="UP001206128"/>
    </source>
</evidence>